<dbReference type="EMBL" id="ANFO01001100">
    <property type="protein sequence ID" value="KGQ04286.1"/>
    <property type="molecule type" value="Genomic_DNA"/>
</dbReference>
<dbReference type="Proteomes" id="UP000030106">
    <property type="component" value="Unassembled WGS sequence"/>
</dbReference>
<dbReference type="GO" id="GO:0000444">
    <property type="term" value="C:MIS12/MIND type complex"/>
    <property type="evidence" value="ECO:0007669"/>
    <property type="project" value="TreeGrafter"/>
</dbReference>
<reference evidence="1 2" key="1">
    <citation type="submission" date="2012-10" db="EMBL/GenBank/DDBJ databases">
        <title>Genome sequencing and analysis of entomopathogenic fungi Beauveria bassiana D1-5.</title>
        <authorList>
            <person name="Li Q."/>
            <person name="Wang L."/>
            <person name="Zhang Z."/>
            <person name="Wang Q."/>
            <person name="Ren J."/>
            <person name="Wang M."/>
            <person name="Xu W."/>
            <person name="Wang J."/>
            <person name="Lu Y."/>
            <person name="Du Q."/>
            <person name="Sun Z."/>
        </authorList>
    </citation>
    <scope>NUCLEOTIDE SEQUENCE [LARGE SCALE GENOMIC DNA]</scope>
    <source>
        <strain evidence="1 2">D1-5</strain>
    </source>
</reference>
<dbReference type="STRING" id="1245745.A0A0A2V8U8"/>
<dbReference type="Pfam" id="PF08641">
    <property type="entry name" value="Mis14"/>
    <property type="match status" value="1"/>
</dbReference>
<comment type="caution">
    <text evidence="1">The sequence shown here is derived from an EMBL/GenBank/DDBJ whole genome shotgun (WGS) entry which is preliminary data.</text>
</comment>
<accession>A0A0A2V8U8</accession>
<organism evidence="1 2">
    <name type="scientific">Beauveria bassiana D1-5</name>
    <dbReference type="NCBI Taxonomy" id="1245745"/>
    <lineage>
        <taxon>Eukaryota</taxon>
        <taxon>Fungi</taxon>
        <taxon>Dikarya</taxon>
        <taxon>Ascomycota</taxon>
        <taxon>Pezizomycotina</taxon>
        <taxon>Sordariomycetes</taxon>
        <taxon>Hypocreomycetidae</taxon>
        <taxon>Hypocreales</taxon>
        <taxon>Cordycipitaceae</taxon>
        <taxon>Beauveria</taxon>
    </lineage>
</organism>
<dbReference type="PANTHER" id="PTHR31749:SF3">
    <property type="entry name" value="KINETOCHORE-ASSOCIATED PROTEIN NSL1 HOMOLOG"/>
    <property type="match status" value="1"/>
</dbReference>
<name>A0A0A2V8U8_BEABA</name>
<evidence type="ECO:0000313" key="1">
    <source>
        <dbReference type="EMBL" id="KGQ04286.1"/>
    </source>
</evidence>
<dbReference type="AlphaFoldDB" id="A0A0A2V8U8"/>
<dbReference type="GO" id="GO:0000070">
    <property type="term" value="P:mitotic sister chromatid segregation"/>
    <property type="evidence" value="ECO:0007669"/>
    <property type="project" value="InterPro"/>
</dbReference>
<dbReference type="OrthoDB" id="2135762at2759"/>
<protein>
    <submittedName>
        <fullName evidence="1">Kinetochore protein mis14</fullName>
    </submittedName>
</protein>
<sequence length="293" mass="31480">MRVYAQKSYLIVGMESHHSIAAVYSLWLGEAGWPAGRDGPGIWLVKAMKDLLSSPPLMDDGEDGGPRRIELASHKDFAFLIANVRAAAAEHLHAAFPPQSNGGEDELRNEIEAIVDSYIDRTFTLAVPNLSINGLPANAADFFKPSRSGSRKSSIPPMPSEEASISYEPFDAEKRARVAALVSQEEALLEQVAAMKRAVPAGVAAKVAAQLDDAAARDDAQLQGALDAAATGRGVDGGDALLLLLPPLERQEGVEERFRGAVDALGRLKRDMPSVVAKMERARVAGEYVRDER</sequence>
<dbReference type="PANTHER" id="PTHR31749">
    <property type="entry name" value="KINETOCHORE-ASSOCIATED PROTEIN NSL1 HOMOLOG"/>
    <property type="match status" value="1"/>
</dbReference>
<dbReference type="eggNOG" id="ENOG502SA1D">
    <property type="taxonomic scope" value="Eukaryota"/>
</dbReference>
<dbReference type="HOGENOM" id="CLU_070604_1_0_1"/>
<evidence type="ECO:0000313" key="2">
    <source>
        <dbReference type="Proteomes" id="UP000030106"/>
    </source>
</evidence>
<proteinExistence type="predicted"/>
<dbReference type="InterPro" id="IPR013950">
    <property type="entry name" value="Mis14/Nsl1"/>
</dbReference>
<gene>
    <name evidence="1" type="ORF">BBAD15_g10471</name>
</gene>